<evidence type="ECO:0000313" key="3">
    <source>
        <dbReference type="EMBL" id="CAL1161482.1"/>
    </source>
</evidence>
<reference evidence="2" key="1">
    <citation type="submission" date="2022-10" db="EMBL/GenBank/DDBJ databases">
        <authorList>
            <person name="Chen Y."/>
            <person name="Dougan E. K."/>
            <person name="Chan C."/>
            <person name="Rhodes N."/>
            <person name="Thang M."/>
        </authorList>
    </citation>
    <scope>NUCLEOTIDE SEQUENCE</scope>
</reference>
<comment type="caution">
    <text evidence="2">The sequence shown here is derived from an EMBL/GenBank/DDBJ whole genome shotgun (WGS) entry which is preliminary data.</text>
</comment>
<dbReference type="EMBL" id="CAMXCT030004201">
    <property type="protein sequence ID" value="CAL4795419.1"/>
    <property type="molecule type" value="Genomic_DNA"/>
</dbReference>
<feature type="compositionally biased region" description="Basic and acidic residues" evidence="1">
    <location>
        <begin position="476"/>
        <end position="488"/>
    </location>
</feature>
<evidence type="ECO:0000313" key="4">
    <source>
        <dbReference type="Proteomes" id="UP001152797"/>
    </source>
</evidence>
<name>A0A9P1DE60_9DINO</name>
<feature type="compositionally biased region" description="Basic and acidic residues" evidence="1">
    <location>
        <begin position="397"/>
        <end position="424"/>
    </location>
</feature>
<feature type="compositionally biased region" description="Acidic residues" evidence="1">
    <location>
        <begin position="79"/>
        <end position="93"/>
    </location>
</feature>
<keyword evidence="4" id="KW-1185">Reference proteome</keyword>
<feature type="compositionally biased region" description="Basic residues" evidence="1">
    <location>
        <begin position="293"/>
        <end position="302"/>
    </location>
</feature>
<feature type="compositionally biased region" description="Acidic residues" evidence="1">
    <location>
        <begin position="205"/>
        <end position="226"/>
    </location>
</feature>
<sequence>MAMKCIGLAKEWERDEQLRDRLREEKKIMIYPATDKFCKPNRVNAVTNEMIILPVLKRLQEAIDAYLSSCRRSRSSSSAEDDKDSDDEEDDDPQTNQEFADFKKWLDEATPCSEASSSPPVPTTCAKCATVAQRVQAARNLIAQRLAELKKQKPGSKKVQSFGEGDKVKPAGSRAGPAHDGDDTQPMDLDTPIADIFNLEMPVDDHDDEEIPSTQPDLDDGDDREEESVLTRRDQLLLKQEKQQKKKENDMKKKEESAAAKSKTSTRKRKEAEPADGGTGAEVEIEPENVKKPTTRGRKKKVQEKVEETQPESGEAAPSEKASKSDLGEKPKAKAKSKVKEKAEPKKEAIAKRAAKAKAKRLPKKAVKDDESGDEEETDAQKLRKKLFQSDDDGSDESEHERYDAKTGKVEPLKDILEKCEVDKHKAKNRKLGEPEPEESTPKKAKGGKNKNKTKVKKVDLSPFTKKEVSRRKRKEKETMHQEAKEDEQIQGIVRQHLKNVEKLTYEDVKLYLRKHLTNSKPHEFKLNEYWGRPACGIKVPALGDGSLKKAPEVVYIGRYGTCAEGWNYNMACVYVTASLMASWLEDLPAEDLEDYANPTGKVQTHLFFMKYNVSVAARHCDAWAERPEMGCQARMLLLMMVAVCLNAAITLEQPFSSVFEFYPRFREFMEMLQRHGGQGAVHRVEFYMHHYGAATPKRLYVIGNSRHVGGLNKGKLKGWAKTKKDLQTKGMSKDLAIKYQDSKGRQRWKGSHDMKASECYPPRFGLEMVSLFHDLVADKHGMPELPAVVPTAEETFASMDFSDVWSEDLDKELADLEAQEASVGVNSLAELQGLRSQASPQNKLPEETLPATESQLDASVRGTPQSGPSNLGTGSDVGSHAPVSPASSLPSSKGSDEVTLRIVDMYQRGELDASVAMQLLGSGVGAVLPETRDNKPGGVKRSRDEGDTSEVEPDKPDEESLDELLDQAKRAKMEDNALKAKLRRLCEAKKDGRLNVPQWLHDQWRNGDHLAMAREFQSCNFDKDRFIKYKKRTVTKTDKQLSDLSVGWYTEEDMIKVLKWNKKKIAGAKKCCEADPKNLVRHCRYGGDDEYYVHVRETGNHQQENTRSDQTEEITQENGPPSLPEVDLARLEGNQVREKAALSAAANRSKDVFCKHVESVLSKSAKIRSLVGDLQRNYPTDPTARKAVATLNGDLNTLDGEYNTLSNHMAEGERDSFDKPCTKVAQNEAKIRSAKRHFKKKDMEEVKEVLLDKLPNAWLPTLAMAP</sequence>
<feature type="compositionally biased region" description="Basic and acidic residues" evidence="1">
    <location>
        <begin position="227"/>
        <end position="258"/>
    </location>
</feature>
<feature type="compositionally biased region" description="Basic and acidic residues" evidence="1">
    <location>
        <begin position="931"/>
        <end position="947"/>
    </location>
</feature>
<dbReference type="EMBL" id="CAMXCT010004201">
    <property type="protein sequence ID" value="CAI4008107.1"/>
    <property type="molecule type" value="Genomic_DNA"/>
</dbReference>
<protein>
    <submittedName>
        <fullName evidence="2">Uncharacterized protein</fullName>
    </submittedName>
</protein>
<feature type="compositionally biased region" description="Acidic residues" evidence="1">
    <location>
        <begin position="948"/>
        <end position="960"/>
    </location>
</feature>
<feature type="compositionally biased region" description="Basic residues" evidence="1">
    <location>
        <begin position="443"/>
        <end position="456"/>
    </location>
</feature>
<feature type="compositionally biased region" description="Basic and acidic residues" evidence="1">
    <location>
        <begin position="321"/>
        <end position="351"/>
    </location>
</feature>
<feature type="compositionally biased region" description="Basic residues" evidence="1">
    <location>
        <begin position="353"/>
        <end position="365"/>
    </location>
</feature>
<evidence type="ECO:0000256" key="1">
    <source>
        <dbReference type="SAM" id="MobiDB-lite"/>
    </source>
</evidence>
<feature type="compositionally biased region" description="Low complexity" evidence="1">
    <location>
        <begin position="880"/>
        <end position="894"/>
    </location>
</feature>
<feature type="region of interest" description="Disordered" evidence="1">
    <location>
        <begin position="74"/>
        <end position="96"/>
    </location>
</feature>
<gene>
    <name evidence="2" type="ORF">C1SCF055_LOCUS33581</name>
</gene>
<dbReference type="Proteomes" id="UP001152797">
    <property type="component" value="Unassembled WGS sequence"/>
</dbReference>
<feature type="region of interest" description="Disordered" evidence="1">
    <location>
        <begin position="928"/>
        <end position="960"/>
    </location>
</feature>
<feature type="region of interest" description="Disordered" evidence="1">
    <location>
        <begin position="147"/>
        <end position="488"/>
    </location>
</feature>
<dbReference type="AlphaFoldDB" id="A0A9P1DE60"/>
<proteinExistence type="predicted"/>
<dbReference type="EMBL" id="CAMXCT020004201">
    <property type="protein sequence ID" value="CAL1161482.1"/>
    <property type="molecule type" value="Genomic_DNA"/>
</dbReference>
<organism evidence="2">
    <name type="scientific">Cladocopium goreaui</name>
    <dbReference type="NCBI Taxonomy" id="2562237"/>
    <lineage>
        <taxon>Eukaryota</taxon>
        <taxon>Sar</taxon>
        <taxon>Alveolata</taxon>
        <taxon>Dinophyceae</taxon>
        <taxon>Suessiales</taxon>
        <taxon>Symbiodiniaceae</taxon>
        <taxon>Cladocopium</taxon>
    </lineage>
</organism>
<feature type="compositionally biased region" description="Basic and acidic residues" evidence="1">
    <location>
        <begin position="457"/>
        <end position="468"/>
    </location>
</feature>
<feature type="region of interest" description="Disordered" evidence="1">
    <location>
        <begin position="1099"/>
        <end position="1124"/>
    </location>
</feature>
<evidence type="ECO:0000313" key="2">
    <source>
        <dbReference type="EMBL" id="CAI4008107.1"/>
    </source>
</evidence>
<feature type="compositionally biased region" description="Polar residues" evidence="1">
    <location>
        <begin position="852"/>
        <end position="874"/>
    </location>
</feature>
<feature type="compositionally biased region" description="Basic and acidic residues" evidence="1">
    <location>
        <begin position="1099"/>
        <end position="1111"/>
    </location>
</feature>
<accession>A0A9P1DE60</accession>
<feature type="region of interest" description="Disordered" evidence="1">
    <location>
        <begin position="837"/>
        <end position="896"/>
    </location>
</feature>
<reference evidence="3" key="2">
    <citation type="submission" date="2024-04" db="EMBL/GenBank/DDBJ databases">
        <authorList>
            <person name="Chen Y."/>
            <person name="Shah S."/>
            <person name="Dougan E. K."/>
            <person name="Thang M."/>
            <person name="Chan C."/>
        </authorList>
    </citation>
    <scope>NUCLEOTIDE SEQUENCE [LARGE SCALE GENOMIC DNA]</scope>
</reference>